<dbReference type="PANTHER" id="PTHR11695">
    <property type="entry name" value="ALCOHOL DEHYDROGENASE RELATED"/>
    <property type="match status" value="1"/>
</dbReference>
<dbReference type="SUPFAM" id="SSF51735">
    <property type="entry name" value="NAD(P)-binding Rossmann-fold domains"/>
    <property type="match status" value="1"/>
</dbReference>
<evidence type="ECO:0000313" key="3">
    <source>
        <dbReference type="Proteomes" id="UP001595555"/>
    </source>
</evidence>
<dbReference type="PANTHER" id="PTHR11695:SF294">
    <property type="entry name" value="RETICULON-4-INTERACTING PROTEIN 1, MITOCHONDRIAL"/>
    <property type="match status" value="1"/>
</dbReference>
<dbReference type="RefSeq" id="WP_378116352.1">
    <property type="nucleotide sequence ID" value="NZ_JBHRTF010000002.1"/>
</dbReference>
<dbReference type="InterPro" id="IPR020843">
    <property type="entry name" value="ER"/>
</dbReference>
<accession>A0ABV7FET9</accession>
<gene>
    <name evidence="2" type="ORF">ACFODX_04155</name>
</gene>
<dbReference type="InterPro" id="IPR011032">
    <property type="entry name" value="GroES-like_sf"/>
</dbReference>
<dbReference type="Gene3D" id="3.40.50.720">
    <property type="entry name" value="NAD(P)-binding Rossmann-like Domain"/>
    <property type="match status" value="1"/>
</dbReference>
<dbReference type="InterPro" id="IPR013154">
    <property type="entry name" value="ADH-like_N"/>
</dbReference>
<keyword evidence="3" id="KW-1185">Reference proteome</keyword>
<evidence type="ECO:0000259" key="1">
    <source>
        <dbReference type="SMART" id="SM00829"/>
    </source>
</evidence>
<name>A0ABV7FET9_9GAMM</name>
<dbReference type="InterPro" id="IPR036291">
    <property type="entry name" value="NAD(P)-bd_dom_sf"/>
</dbReference>
<proteinExistence type="predicted"/>
<protein>
    <submittedName>
        <fullName evidence="2">NAD(P)-dependent alcohol dehydrogenase</fullName>
    </submittedName>
</protein>
<dbReference type="Pfam" id="PF08240">
    <property type="entry name" value="ADH_N"/>
    <property type="match status" value="1"/>
</dbReference>
<dbReference type="SMART" id="SM00829">
    <property type="entry name" value="PKS_ER"/>
    <property type="match status" value="1"/>
</dbReference>
<feature type="domain" description="Enoyl reductase (ER)" evidence="1">
    <location>
        <begin position="10"/>
        <end position="320"/>
    </location>
</feature>
<organism evidence="2 3">
    <name type="scientific">Cellvibrio fontiphilus</name>
    <dbReference type="NCBI Taxonomy" id="1815559"/>
    <lineage>
        <taxon>Bacteria</taxon>
        <taxon>Pseudomonadati</taxon>
        <taxon>Pseudomonadota</taxon>
        <taxon>Gammaproteobacteria</taxon>
        <taxon>Cellvibrionales</taxon>
        <taxon>Cellvibrionaceae</taxon>
        <taxon>Cellvibrio</taxon>
    </lineage>
</organism>
<comment type="caution">
    <text evidence="2">The sequence shown here is derived from an EMBL/GenBank/DDBJ whole genome shotgun (WGS) entry which is preliminary data.</text>
</comment>
<evidence type="ECO:0000313" key="2">
    <source>
        <dbReference type="EMBL" id="MFC3114739.1"/>
    </source>
</evidence>
<dbReference type="InterPro" id="IPR050700">
    <property type="entry name" value="YIM1/Zinc_Alcohol_DH_Fams"/>
</dbReference>
<dbReference type="SUPFAM" id="SSF50129">
    <property type="entry name" value="GroES-like"/>
    <property type="match status" value="1"/>
</dbReference>
<dbReference type="Proteomes" id="UP001595555">
    <property type="component" value="Unassembled WGS sequence"/>
</dbReference>
<dbReference type="Pfam" id="PF13602">
    <property type="entry name" value="ADH_zinc_N_2"/>
    <property type="match status" value="1"/>
</dbReference>
<dbReference type="CDD" id="cd08267">
    <property type="entry name" value="MDR1"/>
    <property type="match status" value="1"/>
</dbReference>
<reference evidence="3" key="1">
    <citation type="journal article" date="2019" name="Int. J. Syst. Evol. Microbiol.">
        <title>The Global Catalogue of Microorganisms (GCM) 10K type strain sequencing project: providing services to taxonomists for standard genome sequencing and annotation.</title>
        <authorList>
            <consortium name="The Broad Institute Genomics Platform"/>
            <consortium name="The Broad Institute Genome Sequencing Center for Infectious Disease"/>
            <person name="Wu L."/>
            <person name="Ma J."/>
        </authorList>
    </citation>
    <scope>NUCLEOTIDE SEQUENCE [LARGE SCALE GENOMIC DNA]</scope>
    <source>
        <strain evidence="3">KCTC 52237</strain>
    </source>
</reference>
<dbReference type="EMBL" id="JBHRTF010000002">
    <property type="protein sequence ID" value="MFC3114739.1"/>
    <property type="molecule type" value="Genomic_DNA"/>
</dbReference>
<dbReference type="Gene3D" id="3.90.180.10">
    <property type="entry name" value="Medium-chain alcohol dehydrogenases, catalytic domain"/>
    <property type="match status" value="1"/>
</dbReference>
<sequence length="330" mass="35600">MKAAVYYRYGPADVVTVTEMQQPQPKPHQLLIRVHAACLNSADVRLRRLQVPLGFGLLSRLVFGITAPRRPILGADLAGRVVAIGSQVSHFQPGDKVIALTGITMGAHAEYICLDAKGAIAPMPRGLDFHEAAALVFGGTTALDFLRRGRLSAGETIAINGAGGAVGCAAIQLARHWGAKVTAICSASKRELVRRLGAAEVVDYQQEDFTRGDERYDLIMDTQGNAPWAESRRALAPAGRLLAVCATLPQMLQALVLPLWQRERVIAGPCAERAQDLAELAQLAEAGVLRPVIDRVYPLAQIAEAHRYVEQGHKQGSVVIDMMATSTDRY</sequence>